<organism evidence="1 2">
    <name type="scientific">Marchantia polymorpha subsp. ruderalis</name>
    <dbReference type="NCBI Taxonomy" id="1480154"/>
    <lineage>
        <taxon>Eukaryota</taxon>
        <taxon>Viridiplantae</taxon>
        <taxon>Streptophyta</taxon>
        <taxon>Embryophyta</taxon>
        <taxon>Marchantiophyta</taxon>
        <taxon>Marchantiopsida</taxon>
        <taxon>Marchantiidae</taxon>
        <taxon>Marchantiales</taxon>
        <taxon>Marchantiaceae</taxon>
        <taxon>Marchantia</taxon>
    </lineage>
</organism>
<protein>
    <submittedName>
        <fullName evidence="1">Uncharacterized protein</fullName>
    </submittedName>
</protein>
<name>A0A176WS51_MARPO</name>
<comment type="caution">
    <text evidence="1">The sequence shown here is derived from an EMBL/GenBank/DDBJ whole genome shotgun (WGS) entry which is preliminary data.</text>
</comment>
<proteinExistence type="predicted"/>
<dbReference type="EMBL" id="LVLJ01000173">
    <property type="protein sequence ID" value="OAE35373.1"/>
    <property type="molecule type" value="Genomic_DNA"/>
</dbReference>
<evidence type="ECO:0000313" key="1">
    <source>
        <dbReference type="EMBL" id="OAE35373.1"/>
    </source>
</evidence>
<reference evidence="1" key="1">
    <citation type="submission" date="2016-03" db="EMBL/GenBank/DDBJ databases">
        <title>Mechanisms controlling the formation of the plant cell surface in tip-growing cells are functionally conserved among land plants.</title>
        <authorList>
            <person name="Honkanen S."/>
            <person name="Jones V.A."/>
            <person name="Morieri G."/>
            <person name="Champion C."/>
            <person name="Hetherington A.J."/>
            <person name="Kelly S."/>
            <person name="Saint-Marcoux D."/>
            <person name="Proust H."/>
            <person name="Prescott H."/>
            <person name="Dolan L."/>
        </authorList>
    </citation>
    <scope>NUCLEOTIDE SEQUENCE [LARGE SCALE GENOMIC DNA]</scope>
    <source>
        <tissue evidence="1">Whole gametophyte</tissue>
    </source>
</reference>
<dbReference type="AlphaFoldDB" id="A0A176WS51"/>
<sequence>MRILDSVDKGSKESAAAAAAAEMLSSYRLSGLYRGEARDEAWRRAGPKLGRNGGRWLQQQLGRPPVQPEVPYAHSLQVVSPDKPFPVVGDGVSEKPMEVVSYTYYCSLMLISSRERHTPDVYGFMKTGIRPHETAGPPPLAPAAHGLECGGSCGGAGRSESHLEITWALLCPVLDARGGI</sequence>
<evidence type="ECO:0000313" key="2">
    <source>
        <dbReference type="Proteomes" id="UP000077202"/>
    </source>
</evidence>
<accession>A0A176WS51</accession>
<gene>
    <name evidence="1" type="ORF">AXG93_464s1050</name>
</gene>
<dbReference type="Proteomes" id="UP000077202">
    <property type="component" value="Unassembled WGS sequence"/>
</dbReference>
<keyword evidence="2" id="KW-1185">Reference proteome</keyword>